<accession>A0ABQ4X9U9</accession>
<evidence type="ECO:0000313" key="3">
    <source>
        <dbReference type="Proteomes" id="UP001151760"/>
    </source>
</evidence>
<keyword evidence="2" id="KW-0808">Transferase</keyword>
<dbReference type="PANTHER" id="PTHR33710">
    <property type="entry name" value="BNAC02G09200D PROTEIN"/>
    <property type="match status" value="1"/>
</dbReference>
<organism evidence="2 3">
    <name type="scientific">Tanacetum coccineum</name>
    <dbReference type="NCBI Taxonomy" id="301880"/>
    <lineage>
        <taxon>Eukaryota</taxon>
        <taxon>Viridiplantae</taxon>
        <taxon>Streptophyta</taxon>
        <taxon>Embryophyta</taxon>
        <taxon>Tracheophyta</taxon>
        <taxon>Spermatophyta</taxon>
        <taxon>Magnoliopsida</taxon>
        <taxon>eudicotyledons</taxon>
        <taxon>Gunneridae</taxon>
        <taxon>Pentapetalae</taxon>
        <taxon>asterids</taxon>
        <taxon>campanulids</taxon>
        <taxon>Asterales</taxon>
        <taxon>Asteraceae</taxon>
        <taxon>Asteroideae</taxon>
        <taxon>Anthemideae</taxon>
        <taxon>Anthemidinae</taxon>
        <taxon>Tanacetum</taxon>
    </lineage>
</organism>
<comment type="caution">
    <text evidence="2">The sequence shown here is derived from an EMBL/GenBank/DDBJ whole genome shotgun (WGS) entry which is preliminary data.</text>
</comment>
<dbReference type="Gene3D" id="3.60.10.10">
    <property type="entry name" value="Endonuclease/exonuclease/phosphatase"/>
    <property type="match status" value="1"/>
</dbReference>
<dbReference type="Proteomes" id="UP001151760">
    <property type="component" value="Unassembled WGS sequence"/>
</dbReference>
<dbReference type="GO" id="GO:0003964">
    <property type="term" value="F:RNA-directed DNA polymerase activity"/>
    <property type="evidence" value="ECO:0007669"/>
    <property type="project" value="UniProtKB-KW"/>
</dbReference>
<protein>
    <submittedName>
        <fullName evidence="2">RNA-directed DNA polymerase, eukaryota, reverse transcriptase zinc-binding domain protein</fullName>
    </submittedName>
</protein>
<name>A0ABQ4X9U9_9ASTR</name>
<feature type="region of interest" description="Disordered" evidence="1">
    <location>
        <begin position="60"/>
        <end position="88"/>
    </location>
</feature>
<keyword evidence="2" id="KW-0548">Nucleotidyltransferase</keyword>
<dbReference type="PANTHER" id="PTHR33710:SF64">
    <property type="entry name" value="ENDONUCLEASE_EXONUCLEASE_PHOSPHATASE DOMAIN-CONTAINING PROTEIN"/>
    <property type="match status" value="1"/>
</dbReference>
<dbReference type="InterPro" id="IPR036691">
    <property type="entry name" value="Endo/exonu/phosph_ase_sf"/>
</dbReference>
<evidence type="ECO:0000313" key="2">
    <source>
        <dbReference type="EMBL" id="GJS61788.1"/>
    </source>
</evidence>
<evidence type="ECO:0000256" key="1">
    <source>
        <dbReference type="SAM" id="MobiDB-lite"/>
    </source>
</evidence>
<keyword evidence="2" id="KW-0695">RNA-directed DNA polymerase</keyword>
<reference evidence="2" key="1">
    <citation type="journal article" date="2022" name="Int. J. Mol. Sci.">
        <title>Draft Genome of Tanacetum Coccineum: Genomic Comparison of Closely Related Tanacetum-Family Plants.</title>
        <authorList>
            <person name="Yamashiro T."/>
            <person name="Shiraishi A."/>
            <person name="Nakayama K."/>
            <person name="Satake H."/>
        </authorList>
    </citation>
    <scope>NUCLEOTIDE SEQUENCE</scope>
</reference>
<keyword evidence="3" id="KW-1185">Reference proteome</keyword>
<sequence length="262" mass="29849">MNSECRNRIDINGGIHIVEINHCTHSLIIIGSIEYGSSIAALTYGVVAVLTDDLPVPIRKRNEESKGRNYNSKAQVKKGNGKDEGEGERNRNKFEVLNGCIKVKDWIQEIMKYYKNLLEMNKLMEIEDGNENIEDVLEANSGIAKYLSTTEVEGIERRSLWEDLRRSKLITNGCPWILMGDFNVTLKMDEHSAGGSKVNEDILEFRECVNDFEVEDSNWSGLFFTWIKSPSKPETSILKKLDRVMINADFINKYGDAFTRSL</sequence>
<reference evidence="2" key="2">
    <citation type="submission" date="2022-01" db="EMBL/GenBank/DDBJ databases">
        <authorList>
            <person name="Yamashiro T."/>
            <person name="Shiraishi A."/>
            <person name="Satake H."/>
            <person name="Nakayama K."/>
        </authorList>
    </citation>
    <scope>NUCLEOTIDE SEQUENCE</scope>
</reference>
<gene>
    <name evidence="2" type="ORF">Tco_0656572</name>
</gene>
<dbReference type="EMBL" id="BQNB010009316">
    <property type="protein sequence ID" value="GJS61788.1"/>
    <property type="molecule type" value="Genomic_DNA"/>
</dbReference>
<dbReference type="SUPFAM" id="SSF56219">
    <property type="entry name" value="DNase I-like"/>
    <property type="match status" value="1"/>
</dbReference>
<proteinExistence type="predicted"/>